<organism evidence="3 4">
    <name type="scientific">Cryphonectria parasitica (strain ATCC 38755 / EP155)</name>
    <dbReference type="NCBI Taxonomy" id="660469"/>
    <lineage>
        <taxon>Eukaryota</taxon>
        <taxon>Fungi</taxon>
        <taxon>Dikarya</taxon>
        <taxon>Ascomycota</taxon>
        <taxon>Pezizomycotina</taxon>
        <taxon>Sordariomycetes</taxon>
        <taxon>Sordariomycetidae</taxon>
        <taxon>Diaporthales</taxon>
        <taxon>Cryphonectriaceae</taxon>
        <taxon>Cryphonectria-Endothia species complex</taxon>
        <taxon>Cryphonectria</taxon>
    </lineage>
</organism>
<sequence>MPSLLIARLMEDDSISWGTHFPRGASGNTSNGDKKRISIIVAVVAALLVLSACIALAAICLSKRRIRKQQLKEARRRDPCLHPRAFSKRRRMTQDDLLHEAEEQREAMIRKSLASRSGRSISQSSQLTVDSLGTSEMTKTGSVYRYGPRDGEDASRQHSRSNSDVSLYDEKSWEAGNHIGRPSSAASLQRARSKSPLPGIPAPTLSRSSSPTRLLQVRSELPPLLEPHPLLRRMNEDSDSENEQLRG</sequence>
<feature type="region of interest" description="Disordered" evidence="1">
    <location>
        <begin position="112"/>
        <end position="247"/>
    </location>
</feature>
<gene>
    <name evidence="3" type="ORF">M406DRAFT_355367</name>
</gene>
<feature type="compositionally biased region" description="Basic and acidic residues" evidence="1">
    <location>
        <begin position="147"/>
        <end position="156"/>
    </location>
</feature>
<keyword evidence="2" id="KW-1133">Transmembrane helix</keyword>
<evidence type="ECO:0000313" key="3">
    <source>
        <dbReference type="EMBL" id="KAF3766802.1"/>
    </source>
</evidence>
<protein>
    <submittedName>
        <fullName evidence="3">Uncharacterized protein</fullName>
    </submittedName>
</protein>
<feature type="compositionally biased region" description="Low complexity" evidence="1">
    <location>
        <begin position="112"/>
        <end position="127"/>
    </location>
</feature>
<evidence type="ECO:0000256" key="1">
    <source>
        <dbReference type="SAM" id="MobiDB-lite"/>
    </source>
</evidence>
<accession>A0A9P5CQT7</accession>
<dbReference type="AlphaFoldDB" id="A0A9P5CQT7"/>
<dbReference type="Proteomes" id="UP000803844">
    <property type="component" value="Unassembled WGS sequence"/>
</dbReference>
<feature type="compositionally biased region" description="Low complexity" evidence="1">
    <location>
        <begin position="203"/>
        <end position="223"/>
    </location>
</feature>
<feature type="compositionally biased region" description="Polar residues" evidence="1">
    <location>
        <begin position="128"/>
        <end position="141"/>
    </location>
</feature>
<feature type="transmembrane region" description="Helical" evidence="2">
    <location>
        <begin position="37"/>
        <end position="61"/>
    </location>
</feature>
<keyword evidence="4" id="KW-1185">Reference proteome</keyword>
<feature type="compositionally biased region" description="Acidic residues" evidence="1">
    <location>
        <begin position="237"/>
        <end position="247"/>
    </location>
</feature>
<dbReference type="EMBL" id="MU032346">
    <property type="protein sequence ID" value="KAF3766802.1"/>
    <property type="molecule type" value="Genomic_DNA"/>
</dbReference>
<dbReference type="RefSeq" id="XP_040777763.1">
    <property type="nucleotide sequence ID" value="XM_040923151.1"/>
</dbReference>
<evidence type="ECO:0000256" key="2">
    <source>
        <dbReference type="SAM" id="Phobius"/>
    </source>
</evidence>
<reference evidence="3" key="1">
    <citation type="journal article" date="2020" name="Phytopathology">
        <title>Genome sequence of the chestnut blight fungus Cryphonectria parasitica EP155: A fundamental resource for an archetypical invasive plant pathogen.</title>
        <authorList>
            <person name="Crouch J.A."/>
            <person name="Dawe A."/>
            <person name="Aerts A."/>
            <person name="Barry K."/>
            <person name="Churchill A.C.L."/>
            <person name="Grimwood J."/>
            <person name="Hillman B."/>
            <person name="Milgroom M.G."/>
            <person name="Pangilinan J."/>
            <person name="Smith M."/>
            <person name="Salamov A."/>
            <person name="Schmutz J."/>
            <person name="Yadav J."/>
            <person name="Grigoriev I.V."/>
            <person name="Nuss D."/>
        </authorList>
    </citation>
    <scope>NUCLEOTIDE SEQUENCE</scope>
    <source>
        <strain evidence="3">EP155</strain>
    </source>
</reference>
<evidence type="ECO:0000313" key="4">
    <source>
        <dbReference type="Proteomes" id="UP000803844"/>
    </source>
</evidence>
<keyword evidence="2" id="KW-0472">Membrane</keyword>
<keyword evidence="2" id="KW-0812">Transmembrane</keyword>
<proteinExistence type="predicted"/>
<comment type="caution">
    <text evidence="3">The sequence shown here is derived from an EMBL/GenBank/DDBJ whole genome shotgun (WGS) entry which is preliminary data.</text>
</comment>
<dbReference type="GeneID" id="63840280"/>
<name>A0A9P5CQT7_CRYP1</name>